<dbReference type="Gene3D" id="3.10.310.10">
    <property type="entry name" value="Diaminopimelate Epimerase, Chain A, domain 1"/>
    <property type="match status" value="2"/>
</dbReference>
<accession>A0A382TA63</accession>
<name>A0A382TA63_9ZZZZ</name>
<dbReference type="NCBIfam" id="TIGR00654">
    <property type="entry name" value="PhzF_family"/>
    <property type="match status" value="1"/>
</dbReference>
<dbReference type="PANTHER" id="PTHR13774">
    <property type="entry name" value="PHENAZINE BIOSYNTHESIS PROTEIN"/>
    <property type="match status" value="1"/>
</dbReference>
<dbReference type="AlphaFoldDB" id="A0A382TA63"/>
<proteinExistence type="predicted"/>
<dbReference type="EMBL" id="UINC01134680">
    <property type="protein sequence ID" value="SVD18367.1"/>
    <property type="molecule type" value="Genomic_DNA"/>
</dbReference>
<evidence type="ECO:0000313" key="1">
    <source>
        <dbReference type="EMBL" id="SVD18367.1"/>
    </source>
</evidence>
<reference evidence="1" key="1">
    <citation type="submission" date="2018-05" db="EMBL/GenBank/DDBJ databases">
        <authorList>
            <person name="Lanie J.A."/>
            <person name="Ng W.-L."/>
            <person name="Kazmierczak K.M."/>
            <person name="Andrzejewski T.M."/>
            <person name="Davidsen T.M."/>
            <person name="Wayne K.J."/>
            <person name="Tettelin H."/>
            <person name="Glass J.I."/>
            <person name="Rusch D."/>
            <person name="Podicherti R."/>
            <person name="Tsui H.-C.T."/>
            <person name="Winkler M.E."/>
        </authorList>
    </citation>
    <scope>NUCLEOTIDE SEQUENCE</scope>
</reference>
<protein>
    <recommendedName>
        <fullName evidence="2">PhzF family phenazine biosynthesis protein</fullName>
    </recommendedName>
</protein>
<sequence length="208" mass="22856">MPRYRFELFDSFSEQPFGGSPAGVIYGAADLAVSEMQKIAKEIGAPATCFVLNVDKQDAYVRFFSTSTEYPMCGHGTLALMTSLVERGMLKVEKGKGVTAILHTPENSAVVELVRRHDGRVETMLKLAPADFDPALMSEADLESLFGPEIKGSEINLPIGRTESDFTHLVIPINDLETMRTIVPNYQNIGSMCAEMQIDTVVLFTLDT</sequence>
<gene>
    <name evidence="1" type="ORF">METZ01_LOCUS371221</name>
</gene>
<dbReference type="GO" id="GO:0016853">
    <property type="term" value="F:isomerase activity"/>
    <property type="evidence" value="ECO:0007669"/>
    <property type="project" value="TreeGrafter"/>
</dbReference>
<evidence type="ECO:0008006" key="2">
    <source>
        <dbReference type="Google" id="ProtNLM"/>
    </source>
</evidence>
<feature type="non-terminal residue" evidence="1">
    <location>
        <position position="208"/>
    </location>
</feature>
<dbReference type="Pfam" id="PF02567">
    <property type="entry name" value="PhzC-PhzF"/>
    <property type="match status" value="1"/>
</dbReference>
<dbReference type="GO" id="GO:0005737">
    <property type="term" value="C:cytoplasm"/>
    <property type="evidence" value="ECO:0007669"/>
    <property type="project" value="TreeGrafter"/>
</dbReference>
<dbReference type="InterPro" id="IPR003719">
    <property type="entry name" value="Phenazine_PhzF-like"/>
</dbReference>
<organism evidence="1">
    <name type="scientific">marine metagenome</name>
    <dbReference type="NCBI Taxonomy" id="408172"/>
    <lineage>
        <taxon>unclassified sequences</taxon>
        <taxon>metagenomes</taxon>
        <taxon>ecological metagenomes</taxon>
    </lineage>
</organism>
<dbReference type="SUPFAM" id="SSF54506">
    <property type="entry name" value="Diaminopimelate epimerase-like"/>
    <property type="match status" value="1"/>
</dbReference>